<dbReference type="InterPro" id="IPR036583">
    <property type="entry name" value="23S_rRNA_IVS_sf"/>
</dbReference>
<keyword evidence="2" id="KW-1185">Reference proteome</keyword>
<protein>
    <submittedName>
        <fullName evidence="1">Four helix bundle protein</fullName>
    </submittedName>
</protein>
<dbReference type="STRING" id="1790137.AXE80_12285"/>
<sequence length="120" mass="13799">MKKNTFEDLIMWQKAHQFVLLVYSITMSFPKEETYGLTSQFRRAATSIAANIAEGYKKKGLKDKVRFFNISHGSLEECRYYIILSKDLGYINDTEKLNNLINETGKLINAYSKSVLNSNS</sequence>
<dbReference type="CDD" id="cd16377">
    <property type="entry name" value="23S_rRNA_IVP_like"/>
    <property type="match status" value="1"/>
</dbReference>
<evidence type="ECO:0000313" key="1">
    <source>
        <dbReference type="EMBL" id="ANW97012.1"/>
    </source>
</evidence>
<dbReference type="EMBL" id="CP014224">
    <property type="protein sequence ID" value="ANW97012.1"/>
    <property type="molecule type" value="Genomic_DNA"/>
</dbReference>
<organism evidence="1 2">
    <name type="scientific">Wenyingzhuangia fucanilytica</name>
    <dbReference type="NCBI Taxonomy" id="1790137"/>
    <lineage>
        <taxon>Bacteria</taxon>
        <taxon>Pseudomonadati</taxon>
        <taxon>Bacteroidota</taxon>
        <taxon>Flavobacteriia</taxon>
        <taxon>Flavobacteriales</taxon>
        <taxon>Flavobacteriaceae</taxon>
        <taxon>Wenyingzhuangia</taxon>
    </lineage>
</organism>
<dbReference type="PANTHER" id="PTHR38471">
    <property type="entry name" value="FOUR HELIX BUNDLE PROTEIN"/>
    <property type="match status" value="1"/>
</dbReference>
<dbReference type="KEGG" id="wfu:AXE80_12285"/>
<dbReference type="PANTHER" id="PTHR38471:SF2">
    <property type="entry name" value="FOUR HELIX BUNDLE PROTEIN"/>
    <property type="match status" value="1"/>
</dbReference>
<dbReference type="RefSeq" id="WP_068827768.1">
    <property type="nucleotide sequence ID" value="NZ_CP014224.1"/>
</dbReference>
<gene>
    <name evidence="1" type="ORF">AXE80_12285</name>
</gene>
<reference evidence="1 2" key="1">
    <citation type="submission" date="2016-02" db="EMBL/GenBank/DDBJ databases">
        <authorList>
            <person name="Wen L."/>
            <person name="He K."/>
            <person name="Yang H."/>
        </authorList>
    </citation>
    <scope>NUCLEOTIDE SEQUENCE [LARGE SCALE GENOMIC DNA]</scope>
    <source>
        <strain evidence="1 2">CZ1127</strain>
    </source>
</reference>
<dbReference type="NCBIfam" id="TIGR02436">
    <property type="entry name" value="four helix bundle protein"/>
    <property type="match status" value="1"/>
</dbReference>
<proteinExistence type="predicted"/>
<dbReference type="SUPFAM" id="SSF158446">
    <property type="entry name" value="IVS-encoded protein-like"/>
    <property type="match status" value="1"/>
</dbReference>
<dbReference type="AlphaFoldDB" id="A0A1B1Y893"/>
<dbReference type="OrthoDB" id="9811959at2"/>
<dbReference type="Pfam" id="PF05635">
    <property type="entry name" value="23S_rRNA_IVP"/>
    <property type="match status" value="1"/>
</dbReference>
<dbReference type="Proteomes" id="UP000092967">
    <property type="component" value="Chromosome"/>
</dbReference>
<dbReference type="InterPro" id="IPR012657">
    <property type="entry name" value="23S_rRNA-intervening_sequence"/>
</dbReference>
<accession>A0A1B1Y893</accession>
<dbReference type="Gene3D" id="1.20.1440.60">
    <property type="entry name" value="23S rRNA-intervening sequence"/>
    <property type="match status" value="1"/>
</dbReference>
<name>A0A1B1Y893_9FLAO</name>
<evidence type="ECO:0000313" key="2">
    <source>
        <dbReference type="Proteomes" id="UP000092967"/>
    </source>
</evidence>